<evidence type="ECO:0000313" key="5">
    <source>
        <dbReference type="EMBL" id="KAG2183718.1"/>
    </source>
</evidence>
<proteinExistence type="predicted"/>
<keyword evidence="6" id="KW-1185">Reference proteome</keyword>
<dbReference type="InterPro" id="IPR036964">
    <property type="entry name" value="RASGEF_cat_dom_sf"/>
</dbReference>
<dbReference type="GO" id="GO:0007265">
    <property type="term" value="P:Ras protein signal transduction"/>
    <property type="evidence" value="ECO:0007669"/>
    <property type="project" value="TreeGrafter"/>
</dbReference>
<dbReference type="InterPro" id="IPR008937">
    <property type="entry name" value="Ras-like_GEF"/>
</dbReference>
<gene>
    <name evidence="5" type="ORF">INT43_006729</name>
</gene>
<dbReference type="SMART" id="SM00147">
    <property type="entry name" value="RasGEF"/>
    <property type="match status" value="1"/>
</dbReference>
<evidence type="ECO:0000313" key="6">
    <source>
        <dbReference type="Proteomes" id="UP000654370"/>
    </source>
</evidence>
<dbReference type="PANTHER" id="PTHR23113">
    <property type="entry name" value="GUANINE NUCLEOTIDE EXCHANGE FACTOR"/>
    <property type="match status" value="1"/>
</dbReference>
<dbReference type="Pfam" id="PF00617">
    <property type="entry name" value="RasGEF"/>
    <property type="match status" value="1"/>
</dbReference>
<evidence type="ECO:0000256" key="3">
    <source>
        <dbReference type="SAM" id="MobiDB-lite"/>
    </source>
</evidence>
<evidence type="ECO:0000256" key="1">
    <source>
        <dbReference type="ARBA" id="ARBA00022658"/>
    </source>
</evidence>
<dbReference type="AlphaFoldDB" id="A0A8H7Q1N4"/>
<sequence>MAKDHSGQVSMLTKALVFSKYILTSMLPRVLSVLSRWLKLQYEDFHYDDILLQRLEAFLSGDIQRAGFTAEAKLLKESIKMQSVRHARPGHTLITLSADPLLCSEYHQGSYSSPSTPIPKSPTRSAFSSRRPSGASSIFSFVTSITTPPESPTLPNVSSSSLISFESKELAQYLTLADFYYFKCISSFEYLNGSWRTGAQMNSSECTSYPAHSYVHKMTKRANMASILSRWVAHETVSAKNLKHRRAMIRKFIEIAKLCLDWNNYHTSMVIVMGLKSNSIQKLVETWQSVPTRELSTLQSLEKLLDVSGNMRTYRTSFAAAKAPAIPFFPIVLKDLTFFIEGNKTYLEDLQPEPNFNSLSSFKQFREPPQNNEHTLINFAKFRTLTRFVMDMLALTSENYPFSGQLETTPFFNITAGFEVEYSAMSTSRFVAPLDSLAYTIERRIQIVPTSNSTT</sequence>
<feature type="region of interest" description="Disordered" evidence="3">
    <location>
        <begin position="110"/>
        <end position="132"/>
    </location>
</feature>
<dbReference type="PANTHER" id="PTHR23113:SF368">
    <property type="entry name" value="CELL DIVISION CONTROL PROTEIN 25"/>
    <property type="match status" value="1"/>
</dbReference>
<keyword evidence="1 2" id="KW-0344">Guanine-nucleotide releasing factor</keyword>
<protein>
    <recommendedName>
        <fullName evidence="4">Ras-GEF domain-containing protein</fullName>
    </recommendedName>
</protein>
<dbReference type="Proteomes" id="UP000654370">
    <property type="component" value="Unassembled WGS sequence"/>
</dbReference>
<name>A0A8H7Q1N4_MORIS</name>
<dbReference type="Gene3D" id="1.10.840.10">
    <property type="entry name" value="Ras guanine-nucleotide exchange factors catalytic domain"/>
    <property type="match status" value="1"/>
</dbReference>
<feature type="domain" description="Ras-GEF" evidence="4">
    <location>
        <begin position="166"/>
        <end position="429"/>
    </location>
</feature>
<accession>A0A8H7Q1N4</accession>
<comment type="caution">
    <text evidence="5">The sequence shown here is derived from an EMBL/GenBank/DDBJ whole genome shotgun (WGS) entry which is preliminary data.</text>
</comment>
<dbReference type="SUPFAM" id="SSF48366">
    <property type="entry name" value="Ras GEF"/>
    <property type="match status" value="1"/>
</dbReference>
<dbReference type="PROSITE" id="PS50009">
    <property type="entry name" value="RASGEF_CAT"/>
    <property type="match status" value="1"/>
</dbReference>
<evidence type="ECO:0000256" key="2">
    <source>
        <dbReference type="PROSITE-ProRule" id="PRU00168"/>
    </source>
</evidence>
<reference evidence="5" key="1">
    <citation type="submission" date="2020-12" db="EMBL/GenBank/DDBJ databases">
        <title>Metabolic potential, ecology and presence of endohyphal bacteria is reflected in genomic diversity of Mucoromycotina.</title>
        <authorList>
            <person name="Muszewska A."/>
            <person name="Okrasinska A."/>
            <person name="Steczkiewicz K."/>
            <person name="Drgas O."/>
            <person name="Orlowska M."/>
            <person name="Perlinska-Lenart U."/>
            <person name="Aleksandrzak-Piekarczyk T."/>
            <person name="Szatraj K."/>
            <person name="Zielenkiewicz U."/>
            <person name="Pilsyk S."/>
            <person name="Malc E."/>
            <person name="Mieczkowski P."/>
            <person name="Kruszewska J.S."/>
            <person name="Biernat P."/>
            <person name="Pawlowska J."/>
        </authorList>
    </citation>
    <scope>NUCLEOTIDE SEQUENCE</scope>
    <source>
        <strain evidence="5">WA0000067209</strain>
    </source>
</reference>
<dbReference type="InterPro" id="IPR001895">
    <property type="entry name" value="RASGEF_cat_dom"/>
</dbReference>
<dbReference type="InterPro" id="IPR023578">
    <property type="entry name" value="Ras_GEF_dom_sf"/>
</dbReference>
<organism evidence="5 6">
    <name type="scientific">Mortierella isabellina</name>
    <name type="common">Filamentous fungus</name>
    <name type="synonym">Umbelopsis isabellina</name>
    <dbReference type="NCBI Taxonomy" id="91625"/>
    <lineage>
        <taxon>Eukaryota</taxon>
        <taxon>Fungi</taxon>
        <taxon>Fungi incertae sedis</taxon>
        <taxon>Mucoromycota</taxon>
        <taxon>Mucoromycotina</taxon>
        <taxon>Umbelopsidomycetes</taxon>
        <taxon>Umbelopsidales</taxon>
        <taxon>Umbelopsidaceae</taxon>
        <taxon>Umbelopsis</taxon>
    </lineage>
</organism>
<dbReference type="GO" id="GO:0005085">
    <property type="term" value="F:guanyl-nucleotide exchange factor activity"/>
    <property type="evidence" value="ECO:0007669"/>
    <property type="project" value="UniProtKB-KW"/>
</dbReference>
<dbReference type="EMBL" id="JAEPQZ010000003">
    <property type="protein sequence ID" value="KAG2183718.1"/>
    <property type="molecule type" value="Genomic_DNA"/>
</dbReference>
<dbReference type="OrthoDB" id="546434at2759"/>
<evidence type="ECO:0000259" key="4">
    <source>
        <dbReference type="PROSITE" id="PS50009"/>
    </source>
</evidence>
<dbReference type="GO" id="GO:0005886">
    <property type="term" value="C:plasma membrane"/>
    <property type="evidence" value="ECO:0007669"/>
    <property type="project" value="TreeGrafter"/>
</dbReference>